<feature type="transmembrane region" description="Helical" evidence="9">
    <location>
        <begin position="20"/>
        <end position="40"/>
    </location>
</feature>
<accession>A0ABY4CM65</accession>
<feature type="domain" description="ABC transmembrane type-1" evidence="10">
    <location>
        <begin position="66"/>
        <end position="271"/>
    </location>
</feature>
<evidence type="ECO:0000256" key="8">
    <source>
        <dbReference type="ARBA" id="ARBA00023136"/>
    </source>
</evidence>
<evidence type="ECO:0000313" key="11">
    <source>
        <dbReference type="EMBL" id="UOF91434.1"/>
    </source>
</evidence>
<dbReference type="CDD" id="cd06261">
    <property type="entry name" value="TM_PBP2"/>
    <property type="match status" value="1"/>
</dbReference>
<dbReference type="Proteomes" id="UP000830167">
    <property type="component" value="Chromosome"/>
</dbReference>
<dbReference type="Pfam" id="PF00528">
    <property type="entry name" value="BPD_transp_1"/>
    <property type="match status" value="1"/>
</dbReference>
<dbReference type="PROSITE" id="PS50928">
    <property type="entry name" value="ABC_TM1"/>
    <property type="match status" value="1"/>
</dbReference>
<dbReference type="InterPro" id="IPR035906">
    <property type="entry name" value="MetI-like_sf"/>
</dbReference>
<keyword evidence="12" id="KW-1185">Reference proteome</keyword>
<evidence type="ECO:0000256" key="7">
    <source>
        <dbReference type="ARBA" id="ARBA00022989"/>
    </source>
</evidence>
<sequence>MISTYSKRRKWSSKIGWSFAWLATAFVLFGLLDILGTILYKGVISFRPDMLTTVTHGIAGGLQNAILGTFELIIISTIIAAPLGILGGIYVSEFARRKTANVIRFLTEVLSGVPSIVIGYFGYLLMVLRWGWGFSALAGGIALTIIMLPYILRTTESSLQQVPLALREGAWALGMTKFQAISRVVWKPVGGSIATGVLLAVAIGMGETAPLLYTAGWSSFNPSGQLTGHQVGYLTYVVWTYIDQPYPQARELAYSAAFVLLVIILLIHLVVRTLVNRSSGAMK</sequence>
<keyword evidence="6 9" id="KW-0812">Transmembrane</keyword>
<proteinExistence type="inferred from homology"/>
<feature type="transmembrane region" description="Helical" evidence="9">
    <location>
        <begin position="72"/>
        <end position="91"/>
    </location>
</feature>
<keyword evidence="7 9" id="KW-1133">Transmembrane helix</keyword>
<gene>
    <name evidence="11" type="primary">pstA</name>
    <name evidence="11" type="ORF">LSG31_04050</name>
</gene>
<keyword evidence="4 9" id="KW-1003">Cell membrane</keyword>
<evidence type="ECO:0000256" key="2">
    <source>
        <dbReference type="ARBA" id="ARBA00007069"/>
    </source>
</evidence>
<dbReference type="InterPro" id="IPR000515">
    <property type="entry name" value="MetI-like"/>
</dbReference>
<dbReference type="Gene3D" id="1.10.3720.10">
    <property type="entry name" value="MetI-like"/>
    <property type="match status" value="1"/>
</dbReference>
<dbReference type="RefSeq" id="WP_347438129.1">
    <property type="nucleotide sequence ID" value="NZ_CP089291.1"/>
</dbReference>
<feature type="transmembrane region" description="Helical" evidence="9">
    <location>
        <begin position="252"/>
        <end position="275"/>
    </location>
</feature>
<dbReference type="InterPro" id="IPR005672">
    <property type="entry name" value="Phosphate_PstA"/>
</dbReference>
<organism evidence="11 12">
    <name type="scientific">Fodinisporobacter ferrooxydans</name>
    <dbReference type="NCBI Taxonomy" id="2901836"/>
    <lineage>
        <taxon>Bacteria</taxon>
        <taxon>Bacillati</taxon>
        <taxon>Bacillota</taxon>
        <taxon>Bacilli</taxon>
        <taxon>Bacillales</taxon>
        <taxon>Alicyclobacillaceae</taxon>
        <taxon>Fodinisporobacter</taxon>
    </lineage>
</organism>
<name>A0ABY4CM65_9BACL</name>
<keyword evidence="3" id="KW-0813">Transport</keyword>
<keyword evidence="5" id="KW-0592">Phosphate transport</keyword>
<evidence type="ECO:0000259" key="10">
    <source>
        <dbReference type="PROSITE" id="PS50928"/>
    </source>
</evidence>
<evidence type="ECO:0000256" key="6">
    <source>
        <dbReference type="ARBA" id="ARBA00022692"/>
    </source>
</evidence>
<feature type="transmembrane region" description="Helical" evidence="9">
    <location>
        <begin position="103"/>
        <end position="126"/>
    </location>
</feature>
<dbReference type="PANTHER" id="PTHR42922">
    <property type="entry name" value="PHOSPHATE TRANSPORT SYSTEM PERMEASE PROTEIN PSTA"/>
    <property type="match status" value="1"/>
</dbReference>
<evidence type="ECO:0000256" key="9">
    <source>
        <dbReference type="RuleBase" id="RU363043"/>
    </source>
</evidence>
<feature type="transmembrane region" description="Helical" evidence="9">
    <location>
        <begin position="184"/>
        <end position="205"/>
    </location>
</feature>
<dbReference type="EMBL" id="CP089291">
    <property type="protein sequence ID" value="UOF91434.1"/>
    <property type="molecule type" value="Genomic_DNA"/>
</dbReference>
<reference evidence="11" key="1">
    <citation type="submission" date="2021-12" db="EMBL/GenBank/DDBJ databases">
        <title>Alicyclobacillaceae gen. nov., sp. nov., isolated from chalcocite enrichment system.</title>
        <authorList>
            <person name="Jiang Z."/>
        </authorList>
    </citation>
    <scope>NUCLEOTIDE SEQUENCE</scope>
    <source>
        <strain evidence="11">MYW30-H2</strain>
    </source>
</reference>
<keyword evidence="8 9" id="KW-0472">Membrane</keyword>
<evidence type="ECO:0000313" key="12">
    <source>
        <dbReference type="Proteomes" id="UP000830167"/>
    </source>
</evidence>
<comment type="similarity">
    <text evidence="2 9">Belongs to the binding-protein-dependent transport system permease family. CysTW subfamily.</text>
</comment>
<dbReference type="PANTHER" id="PTHR42922:SF1">
    <property type="entry name" value="PHOSPHATE TRANSPORT SYSTEM PERMEASE PROTEIN PSTA"/>
    <property type="match status" value="1"/>
</dbReference>
<dbReference type="SUPFAM" id="SSF161098">
    <property type="entry name" value="MetI-like"/>
    <property type="match status" value="1"/>
</dbReference>
<evidence type="ECO:0000256" key="5">
    <source>
        <dbReference type="ARBA" id="ARBA00022592"/>
    </source>
</evidence>
<evidence type="ECO:0000256" key="1">
    <source>
        <dbReference type="ARBA" id="ARBA00004651"/>
    </source>
</evidence>
<dbReference type="InterPro" id="IPR051408">
    <property type="entry name" value="Phosphate_transprt_permease"/>
</dbReference>
<evidence type="ECO:0000256" key="3">
    <source>
        <dbReference type="ARBA" id="ARBA00022448"/>
    </source>
</evidence>
<feature type="transmembrane region" description="Helical" evidence="9">
    <location>
        <begin position="132"/>
        <end position="152"/>
    </location>
</feature>
<comment type="subcellular location">
    <subcellularLocation>
        <location evidence="1 9">Cell membrane</location>
        <topology evidence="1 9">Multi-pass membrane protein</topology>
    </subcellularLocation>
</comment>
<dbReference type="NCBIfam" id="TIGR00974">
    <property type="entry name" value="3a0107s02c"/>
    <property type="match status" value="1"/>
</dbReference>
<protein>
    <recommendedName>
        <fullName evidence="9">Phosphate transport system permease protein PstA</fullName>
    </recommendedName>
</protein>
<evidence type="ECO:0000256" key="4">
    <source>
        <dbReference type="ARBA" id="ARBA00022475"/>
    </source>
</evidence>